<organism evidence="8 9">
    <name type="scientific">Noviherbaspirillum autotrophicum</name>
    <dbReference type="NCBI Taxonomy" id="709839"/>
    <lineage>
        <taxon>Bacteria</taxon>
        <taxon>Pseudomonadati</taxon>
        <taxon>Pseudomonadota</taxon>
        <taxon>Betaproteobacteria</taxon>
        <taxon>Burkholderiales</taxon>
        <taxon>Oxalobacteraceae</taxon>
        <taxon>Noviherbaspirillum</taxon>
    </lineage>
</organism>
<dbReference type="STRING" id="709839.TSA66_01095"/>
<keyword evidence="8" id="KW-0378">Hydrolase</keyword>
<keyword evidence="3" id="KW-0238">DNA-binding</keyword>
<dbReference type="PROSITE" id="PS51898">
    <property type="entry name" value="TYR_RECOMBINASE"/>
    <property type="match status" value="1"/>
</dbReference>
<evidence type="ECO:0000256" key="4">
    <source>
        <dbReference type="ARBA" id="ARBA00023172"/>
    </source>
</evidence>
<dbReference type="Gene3D" id="1.10.443.10">
    <property type="entry name" value="Intergrase catalytic core"/>
    <property type="match status" value="1"/>
</dbReference>
<dbReference type="GO" id="GO:0006310">
    <property type="term" value="P:DNA recombination"/>
    <property type="evidence" value="ECO:0007669"/>
    <property type="project" value="UniProtKB-KW"/>
</dbReference>
<dbReference type="GO" id="GO:0003677">
    <property type="term" value="F:DNA binding"/>
    <property type="evidence" value="ECO:0007669"/>
    <property type="project" value="UniProtKB-KW"/>
</dbReference>
<evidence type="ECO:0000256" key="2">
    <source>
        <dbReference type="ARBA" id="ARBA00022908"/>
    </source>
</evidence>
<dbReference type="RefSeq" id="WP_040038651.1">
    <property type="nucleotide sequence ID" value="NZ_JWJG01000010.1"/>
</dbReference>
<dbReference type="InterPro" id="IPR002104">
    <property type="entry name" value="Integrase_catalytic"/>
</dbReference>
<comment type="similarity">
    <text evidence="1">Belongs to the 'phage' integrase family.</text>
</comment>
<evidence type="ECO:0000313" key="7">
    <source>
        <dbReference type="EMBL" id="KIF80837.1"/>
    </source>
</evidence>
<protein>
    <submittedName>
        <fullName evidence="8">Alpha/beta hydrolase</fullName>
    </submittedName>
</protein>
<dbReference type="GO" id="GO:0015074">
    <property type="term" value="P:DNA integration"/>
    <property type="evidence" value="ECO:0007669"/>
    <property type="project" value="UniProtKB-KW"/>
</dbReference>
<dbReference type="InterPro" id="IPR013762">
    <property type="entry name" value="Integrase-like_cat_sf"/>
</dbReference>
<dbReference type="EMBL" id="JWJG01000028">
    <property type="protein sequence ID" value="KIF80799.1"/>
    <property type="molecule type" value="Genomic_DNA"/>
</dbReference>
<name>A0A0C1YTR3_9BURK</name>
<gene>
    <name evidence="8" type="ORF">TSA66_01095</name>
    <name evidence="6" type="ORF">TSA66_08160</name>
    <name evidence="7" type="ORF">TSA66_08405</name>
</gene>
<dbReference type="Pfam" id="PF00589">
    <property type="entry name" value="Phage_integrase"/>
    <property type="match status" value="1"/>
</dbReference>
<keyword evidence="9" id="KW-1185">Reference proteome</keyword>
<evidence type="ECO:0000313" key="6">
    <source>
        <dbReference type="EMBL" id="KIF80799.1"/>
    </source>
</evidence>
<dbReference type="InterPro" id="IPR011010">
    <property type="entry name" value="DNA_brk_join_enz"/>
</dbReference>
<keyword evidence="2" id="KW-0229">DNA integration</keyword>
<dbReference type="Pfam" id="PF13356">
    <property type="entry name" value="Arm-DNA-bind_3"/>
    <property type="match status" value="1"/>
</dbReference>
<dbReference type="PANTHER" id="PTHR30629:SF2">
    <property type="entry name" value="PROPHAGE INTEGRASE INTS-RELATED"/>
    <property type="match status" value="1"/>
</dbReference>
<evidence type="ECO:0000256" key="1">
    <source>
        <dbReference type="ARBA" id="ARBA00008857"/>
    </source>
</evidence>
<evidence type="ECO:0000256" key="3">
    <source>
        <dbReference type="ARBA" id="ARBA00023125"/>
    </source>
</evidence>
<dbReference type="InterPro" id="IPR050808">
    <property type="entry name" value="Phage_Integrase"/>
</dbReference>
<dbReference type="Gene3D" id="3.30.160.390">
    <property type="entry name" value="Integrase, DNA-binding domain"/>
    <property type="match status" value="1"/>
</dbReference>
<dbReference type="AlphaFoldDB" id="A0A0C1YTR3"/>
<dbReference type="Proteomes" id="UP000031572">
    <property type="component" value="Unassembled WGS sequence"/>
</dbReference>
<dbReference type="SUPFAM" id="SSF56349">
    <property type="entry name" value="DNA breaking-rejoining enzymes"/>
    <property type="match status" value="1"/>
</dbReference>
<accession>A0A0C1YTR3</accession>
<evidence type="ECO:0000313" key="9">
    <source>
        <dbReference type="Proteomes" id="UP000031572"/>
    </source>
</evidence>
<dbReference type="InterPro" id="IPR025166">
    <property type="entry name" value="Integrase_DNA_bind_dom"/>
</dbReference>
<dbReference type="Gene3D" id="1.10.150.130">
    <property type="match status" value="1"/>
</dbReference>
<dbReference type="InterPro" id="IPR010998">
    <property type="entry name" value="Integrase_recombinase_N"/>
</dbReference>
<dbReference type="OrthoDB" id="9775880at2"/>
<evidence type="ECO:0000259" key="5">
    <source>
        <dbReference type="PROSITE" id="PS51898"/>
    </source>
</evidence>
<dbReference type="EMBL" id="JWJG01000010">
    <property type="protein sequence ID" value="KIF84062.1"/>
    <property type="molecule type" value="Genomic_DNA"/>
</dbReference>
<reference evidence="8 9" key="1">
    <citation type="submission" date="2014-12" db="EMBL/GenBank/DDBJ databases">
        <title>Denitrispirillum autotrophicum gen. nov., sp. nov., Denitrifying, Facultatively Autotrophic Bacteria Isolated from Rice Paddy Soil.</title>
        <authorList>
            <person name="Ishii S."/>
            <person name="Ashida N."/>
            <person name="Ohno H."/>
            <person name="Otsuka S."/>
            <person name="Yokota A."/>
            <person name="Senoo K."/>
        </authorList>
    </citation>
    <scope>NUCLEOTIDE SEQUENCE [LARGE SCALE GENOMIC DNA]</scope>
    <source>
        <strain evidence="8 9">TSA66</strain>
    </source>
</reference>
<comment type="caution">
    <text evidence="8">The sequence shown here is derived from an EMBL/GenBank/DDBJ whole genome shotgun (WGS) entry which is preliminary data.</text>
</comment>
<feature type="domain" description="Tyr recombinase" evidence="5">
    <location>
        <begin position="222"/>
        <end position="419"/>
    </location>
</feature>
<dbReference type="InterPro" id="IPR038488">
    <property type="entry name" value="Integrase_DNA-bd_sf"/>
</dbReference>
<proteinExistence type="inferred from homology"/>
<dbReference type="GO" id="GO:0016787">
    <property type="term" value="F:hydrolase activity"/>
    <property type="evidence" value="ECO:0007669"/>
    <property type="project" value="UniProtKB-KW"/>
</dbReference>
<keyword evidence="4" id="KW-0233">DNA recombination</keyword>
<dbReference type="PANTHER" id="PTHR30629">
    <property type="entry name" value="PROPHAGE INTEGRASE"/>
    <property type="match status" value="1"/>
</dbReference>
<evidence type="ECO:0000313" key="8">
    <source>
        <dbReference type="EMBL" id="KIF84062.1"/>
    </source>
</evidence>
<dbReference type="EMBL" id="JWJG01000028">
    <property type="protein sequence ID" value="KIF80837.1"/>
    <property type="molecule type" value="Genomic_DNA"/>
</dbReference>
<sequence>MTFDARTAKLLKPGEHITFADHPGLRLESSIQFKTWTYRYKSPVDGKMKQVKIGRWPAMSFHAAVVEWEQAREARSQGQDIAAEKKSERTELRVAEEIKRKREKAQTYTVERLCEDYCKHLDRVRKERGVKEVRRTFDVMIDQKFKTTPAEKVTRAAAFDLLESYAEIPVQAGKLRAELAAAWDYALDAGRIPETTQNWWRRVMRGKLRSKGKKLQGEYVGVEKRHLSLDELRKLIPFLPNLSRNVCDVLTLYIWTGCRGAELVQMTAEEISVEADDVVWWTCPKSKTKNARHDNATDLRVPLFGKAREIVLRRNALYKTGYLFQSQVSKEKHIQQKVIQTSVHWHMPYSMTLPERVRPRFPVTRWSPHDLRRTVRTQLAALGCPDSVAEAVLGHMQPGVKGVYNRHSYDAERVEWLRRWNDTLNSLS</sequence>